<evidence type="ECO:0000259" key="1">
    <source>
        <dbReference type="Pfam" id="PF14280"/>
    </source>
</evidence>
<dbReference type="AlphaFoldDB" id="A0AA92E9T8"/>
<dbReference type="InterPro" id="IPR025375">
    <property type="entry name" value="DUF4365"/>
</dbReference>
<feature type="domain" description="DUF4365" evidence="1">
    <location>
        <begin position="9"/>
        <end position="162"/>
    </location>
</feature>
<gene>
    <name evidence="2" type="ORF">E7Z57_01510</name>
</gene>
<evidence type="ECO:0000313" key="2">
    <source>
        <dbReference type="EMBL" id="QCX47892.1"/>
    </source>
</evidence>
<proteinExistence type="predicted"/>
<dbReference type="Proteomes" id="UP000310553">
    <property type="component" value="Chromosome"/>
</dbReference>
<evidence type="ECO:0000313" key="3">
    <source>
        <dbReference type="Proteomes" id="UP000310553"/>
    </source>
</evidence>
<sequence length="168" mass="19212">MDPQKQKEEFNYAYVCALAAHAGLNRTSSSVDDDSIDVAFKSKGYHGHLVRSPQIEFQLKCTSQDLVDVDGEVIKFPLPRKNYDDLRGSDFASPRYLAVLLVPEDVEYWIGHNDEHIELHKNCYWLSLRDYEPTDNTNTVTVSIPLAQRLTTETLKSMMDRASDGEWL</sequence>
<reference evidence="2 3" key="1">
    <citation type="submission" date="2019-04" db="EMBL/GenBank/DDBJ databases">
        <title>Complete Genome of UW386 and Higher Quality Genome of UW700.</title>
        <authorList>
            <person name="Jacobs J."/>
            <person name="Perez A."/>
            <person name="Steidl O."/>
            <person name="Allen C."/>
        </authorList>
    </citation>
    <scope>NUCLEOTIDE SEQUENCE [LARGE SCALE GENOMIC DNA]</scope>
    <source>
        <strain evidence="2 3">UW386</strain>
    </source>
</reference>
<organism evidence="2 3">
    <name type="scientific">Ralstonia solanacearum</name>
    <name type="common">Pseudomonas solanacearum</name>
    <dbReference type="NCBI Taxonomy" id="305"/>
    <lineage>
        <taxon>Bacteria</taxon>
        <taxon>Pseudomonadati</taxon>
        <taxon>Pseudomonadota</taxon>
        <taxon>Betaproteobacteria</taxon>
        <taxon>Burkholderiales</taxon>
        <taxon>Burkholderiaceae</taxon>
        <taxon>Ralstonia</taxon>
        <taxon>Ralstonia solanacearum species complex</taxon>
    </lineage>
</organism>
<accession>A0AA92E9T8</accession>
<dbReference type="Pfam" id="PF14280">
    <property type="entry name" value="DUF4365"/>
    <property type="match status" value="1"/>
</dbReference>
<protein>
    <submittedName>
        <fullName evidence="2">DUF4365 domain-containing protein</fullName>
    </submittedName>
</protein>
<dbReference type="EMBL" id="CP039339">
    <property type="protein sequence ID" value="QCX47892.1"/>
    <property type="molecule type" value="Genomic_DNA"/>
</dbReference>
<name>A0AA92E9T8_RALSL</name>